<dbReference type="CDD" id="cd05804">
    <property type="entry name" value="StaR_like"/>
    <property type="match status" value="1"/>
</dbReference>
<proteinExistence type="inferred from homology"/>
<evidence type="ECO:0000313" key="7">
    <source>
        <dbReference type="Proteomes" id="UP001372338"/>
    </source>
</evidence>
<evidence type="ECO:0000256" key="5">
    <source>
        <dbReference type="SAM" id="Coils"/>
    </source>
</evidence>
<evidence type="ECO:0000256" key="1">
    <source>
        <dbReference type="ARBA" id="ARBA00005857"/>
    </source>
</evidence>
<evidence type="ECO:0000313" key="6">
    <source>
        <dbReference type="EMBL" id="KAK7256417.1"/>
    </source>
</evidence>
<reference evidence="6 7" key="1">
    <citation type="submission" date="2024-01" db="EMBL/GenBank/DDBJ databases">
        <title>The genomes of 5 underutilized Papilionoideae crops provide insights into root nodulation and disease resistanc.</title>
        <authorList>
            <person name="Yuan L."/>
        </authorList>
    </citation>
    <scope>NUCLEOTIDE SEQUENCE [LARGE SCALE GENOMIC DNA]</scope>
    <source>
        <strain evidence="6">ZHUSHIDOU_FW_LH</strain>
        <tissue evidence="6">Leaf</tissue>
    </source>
</reference>
<dbReference type="SUPFAM" id="SSF48452">
    <property type="entry name" value="TPR-like"/>
    <property type="match status" value="1"/>
</dbReference>
<feature type="coiled-coil region" evidence="5">
    <location>
        <begin position="331"/>
        <end position="358"/>
    </location>
</feature>
<dbReference type="AlphaFoldDB" id="A0AAN9HW91"/>
<dbReference type="PANTHER" id="PTHR16263">
    <property type="entry name" value="TETRATRICOPEPTIDE REPEAT PROTEIN 38"/>
    <property type="match status" value="1"/>
</dbReference>
<evidence type="ECO:0000256" key="2">
    <source>
        <dbReference type="ARBA" id="ARBA00019992"/>
    </source>
</evidence>
<name>A0AAN9HW91_CROPI</name>
<dbReference type="PANTHER" id="PTHR16263:SF4">
    <property type="entry name" value="TETRATRICOPEPTIDE REPEAT PROTEIN 38"/>
    <property type="match status" value="1"/>
</dbReference>
<keyword evidence="3" id="KW-0677">Repeat</keyword>
<keyword evidence="4" id="KW-0802">TPR repeat</keyword>
<dbReference type="EMBL" id="JAYWIO010000006">
    <property type="protein sequence ID" value="KAK7256417.1"/>
    <property type="molecule type" value="Genomic_DNA"/>
</dbReference>
<sequence length="469" mass="53897">MEKEGVKLDRWGYEIRTSSQACISAINSYYNQVLSYGRERSVILEAASHDKDCVLPNILAAHFLYTSDPSKASTFLHASKSHLEHATLYEKLVFDAISYLISEDRDDDVAVELHSKLLKEFPRDLVSLNRAQLLCFSMGRPDLSLSLVHQVLPLNEGESYIYGMLAFPLLELEQMKDAEEAALRGFEINKQDCWSQHAFCHVLQYNCRFKEAVKFMEGCSSSWSTCSYFMLTHNWWHVALCYLEGEAPRQRVLEVYDNYIWKELDKTDAVGPEVYLNAAGLFLRLCVRGELDIFGYRLKVLAGFLADKANWYLDWHLDVLTVWALAKTGELSKAEELLKGLQDRILRMTKKKRQLMQRGFTLAEALYAYGSGNNRHGVQLLGPDFDANDCKIIGASNEQVDVFNEVWYCMLLNTGEAEKAIDVIEKRIKKRDDIPFLWRLLEKGYKLVNRPEAVVANKQVRSLENAYFN</sequence>
<evidence type="ECO:0000256" key="3">
    <source>
        <dbReference type="ARBA" id="ARBA00022737"/>
    </source>
</evidence>
<gene>
    <name evidence="6" type="ORF">RIF29_29863</name>
</gene>
<keyword evidence="5" id="KW-0175">Coiled coil</keyword>
<keyword evidence="7" id="KW-1185">Reference proteome</keyword>
<comment type="caution">
    <text evidence="6">The sequence shown here is derived from an EMBL/GenBank/DDBJ whole genome shotgun (WGS) entry which is preliminary data.</text>
</comment>
<dbReference type="InterPro" id="IPR033891">
    <property type="entry name" value="TTC38"/>
</dbReference>
<dbReference type="InterPro" id="IPR011990">
    <property type="entry name" value="TPR-like_helical_dom_sf"/>
</dbReference>
<dbReference type="Gene3D" id="1.25.40.10">
    <property type="entry name" value="Tetratricopeptide repeat domain"/>
    <property type="match status" value="1"/>
</dbReference>
<comment type="similarity">
    <text evidence="1">Belongs to the TTC38 family.</text>
</comment>
<dbReference type="Proteomes" id="UP001372338">
    <property type="component" value="Unassembled WGS sequence"/>
</dbReference>
<accession>A0AAN9HW91</accession>
<protein>
    <recommendedName>
        <fullName evidence="2">Tetratricopeptide repeat protein 38</fullName>
    </recommendedName>
</protein>
<organism evidence="6 7">
    <name type="scientific">Crotalaria pallida</name>
    <name type="common">Smooth rattlebox</name>
    <name type="synonym">Crotalaria striata</name>
    <dbReference type="NCBI Taxonomy" id="3830"/>
    <lineage>
        <taxon>Eukaryota</taxon>
        <taxon>Viridiplantae</taxon>
        <taxon>Streptophyta</taxon>
        <taxon>Embryophyta</taxon>
        <taxon>Tracheophyta</taxon>
        <taxon>Spermatophyta</taxon>
        <taxon>Magnoliopsida</taxon>
        <taxon>eudicotyledons</taxon>
        <taxon>Gunneridae</taxon>
        <taxon>Pentapetalae</taxon>
        <taxon>rosids</taxon>
        <taxon>fabids</taxon>
        <taxon>Fabales</taxon>
        <taxon>Fabaceae</taxon>
        <taxon>Papilionoideae</taxon>
        <taxon>50 kb inversion clade</taxon>
        <taxon>genistoids sensu lato</taxon>
        <taxon>core genistoids</taxon>
        <taxon>Crotalarieae</taxon>
        <taxon>Crotalaria</taxon>
    </lineage>
</organism>
<evidence type="ECO:0000256" key="4">
    <source>
        <dbReference type="ARBA" id="ARBA00022803"/>
    </source>
</evidence>